<dbReference type="Proteomes" id="UP000287166">
    <property type="component" value="Unassembled WGS sequence"/>
</dbReference>
<gene>
    <name evidence="1" type="ORF">SCP_0507500</name>
</gene>
<organism evidence="1 2">
    <name type="scientific">Sparassis crispa</name>
    <dbReference type="NCBI Taxonomy" id="139825"/>
    <lineage>
        <taxon>Eukaryota</taxon>
        <taxon>Fungi</taxon>
        <taxon>Dikarya</taxon>
        <taxon>Basidiomycota</taxon>
        <taxon>Agaricomycotina</taxon>
        <taxon>Agaricomycetes</taxon>
        <taxon>Polyporales</taxon>
        <taxon>Sparassidaceae</taxon>
        <taxon>Sparassis</taxon>
    </lineage>
</organism>
<dbReference type="AlphaFoldDB" id="A0A401GPL1"/>
<dbReference type="RefSeq" id="XP_027614607.1">
    <property type="nucleotide sequence ID" value="XM_027758806.1"/>
</dbReference>
<protein>
    <recommendedName>
        <fullName evidence="3">Reverse transcriptase RNase H-like domain-containing protein</fullName>
    </recommendedName>
</protein>
<evidence type="ECO:0000313" key="2">
    <source>
        <dbReference type="Proteomes" id="UP000287166"/>
    </source>
</evidence>
<evidence type="ECO:0000313" key="1">
    <source>
        <dbReference type="EMBL" id="GBE83694.1"/>
    </source>
</evidence>
<evidence type="ECO:0008006" key="3">
    <source>
        <dbReference type="Google" id="ProtNLM"/>
    </source>
</evidence>
<reference evidence="1 2" key="1">
    <citation type="journal article" date="2018" name="Sci. Rep.">
        <title>Genome sequence of the cauliflower mushroom Sparassis crispa (Hanabiratake) and its association with beneficial usage.</title>
        <authorList>
            <person name="Kiyama R."/>
            <person name="Furutani Y."/>
            <person name="Kawaguchi K."/>
            <person name="Nakanishi T."/>
        </authorList>
    </citation>
    <scope>NUCLEOTIDE SEQUENCE [LARGE SCALE GENOMIC DNA]</scope>
</reference>
<proteinExistence type="predicted"/>
<dbReference type="STRING" id="139825.A0A401GPL1"/>
<comment type="caution">
    <text evidence="1">The sequence shown here is derived from an EMBL/GenBank/DDBJ whole genome shotgun (WGS) entry which is preliminary data.</text>
</comment>
<name>A0A401GPL1_9APHY</name>
<accession>A0A401GPL1</accession>
<dbReference type="GeneID" id="38780611"/>
<dbReference type="OrthoDB" id="3249498at2759"/>
<dbReference type="InParanoid" id="A0A401GPL1"/>
<keyword evidence="2" id="KW-1185">Reference proteome</keyword>
<sequence length="97" mass="10756">MSVERVHHMAIYSDNTNTVALFDTLRALPAYNSIAKSAVDVLIRDDMQLRVTHILGKDNVIADVLSRKQFTLIMELIPGIQFSPFTPSQDALGAATR</sequence>
<dbReference type="EMBL" id="BFAD01000005">
    <property type="protein sequence ID" value="GBE83694.1"/>
    <property type="molecule type" value="Genomic_DNA"/>
</dbReference>